<sequence length="350" mass="38331">MIKTTGFLLLLISLFLLELQTVLAQGGARAVDPDSPVVSFGPSPKEALLVGEKDAGRLVIIDPETLEIVARIPAGGNLHELASDGRYVYIGSNLPGITVVDVMAQKRVEPIDISAYGAAHAITFAGTHLYLGHENQRLISRYDPATKKFDEVIGLPGGSHMLLVTPDEQRIFTASSNGSLIAIIDRVSNERGQKNLLFTTFPGDTRMEGMALSPDGNEFWALHMNAKKLSIINVREKKLISTISFEGGLNNRIKFTKDGKYLLMNELQGNELRVWDVATRKELKGIDVGAGGEGIFIDPVRPRAYYTVSKGKKLVVIDTNTMTVIKEIHDLQNPDGMDWFSAKCVSIGWL</sequence>
<dbReference type="PANTHER" id="PTHR47197">
    <property type="entry name" value="PROTEIN NIRF"/>
    <property type="match status" value="1"/>
</dbReference>
<protein>
    <submittedName>
        <fullName evidence="1">DNA-binding beta-propeller fold protein YncE</fullName>
    </submittedName>
</protein>
<dbReference type="InterPro" id="IPR011048">
    <property type="entry name" value="Haem_d1_sf"/>
</dbReference>
<dbReference type="SUPFAM" id="SSF51004">
    <property type="entry name" value="C-terminal (heme d1) domain of cytochrome cd1-nitrite reductase"/>
    <property type="match status" value="1"/>
</dbReference>
<dbReference type="AlphaFoldDB" id="A0A2W7RQD5"/>
<gene>
    <name evidence="2" type="ORF">ESW18_03345</name>
    <name evidence="1" type="ORF">LV84_00144</name>
</gene>
<evidence type="ECO:0000313" key="1">
    <source>
        <dbReference type="EMBL" id="PZX61156.1"/>
    </source>
</evidence>
<keyword evidence="1" id="KW-0238">DNA-binding</keyword>
<accession>A0A2W7RQD5</accession>
<dbReference type="PANTHER" id="PTHR47197:SF3">
    <property type="entry name" value="DIHYDRO-HEME D1 DEHYDROGENASE"/>
    <property type="match status" value="1"/>
</dbReference>
<keyword evidence="4" id="KW-1185">Reference proteome</keyword>
<proteinExistence type="predicted"/>
<dbReference type="Proteomes" id="UP000249115">
    <property type="component" value="Unassembled WGS sequence"/>
</dbReference>
<dbReference type="GO" id="GO:0003677">
    <property type="term" value="F:DNA binding"/>
    <property type="evidence" value="ECO:0007669"/>
    <property type="project" value="UniProtKB-KW"/>
</dbReference>
<dbReference type="RefSeq" id="WP_086497901.1">
    <property type="nucleotide sequence ID" value="NZ_MSSV01000001.1"/>
</dbReference>
<dbReference type="Gene3D" id="2.130.10.10">
    <property type="entry name" value="YVTN repeat-like/Quinoprotein amine dehydrogenase"/>
    <property type="match status" value="2"/>
</dbReference>
<dbReference type="EMBL" id="QKZU01000001">
    <property type="protein sequence ID" value="PZX61156.1"/>
    <property type="molecule type" value="Genomic_DNA"/>
</dbReference>
<comment type="caution">
    <text evidence="1">The sequence shown here is derived from an EMBL/GenBank/DDBJ whole genome shotgun (WGS) entry which is preliminary data.</text>
</comment>
<dbReference type="EMBL" id="VORV01000002">
    <property type="protein sequence ID" value="TXD79280.1"/>
    <property type="molecule type" value="Genomic_DNA"/>
</dbReference>
<reference evidence="2 4" key="2">
    <citation type="submission" date="2019-08" db="EMBL/GenBank/DDBJ databases">
        <title>Genome of Algoriphagus ratkowskyi IC026.</title>
        <authorList>
            <person name="Bowman J.P."/>
        </authorList>
    </citation>
    <scope>NUCLEOTIDE SEQUENCE [LARGE SCALE GENOMIC DNA]</scope>
    <source>
        <strain evidence="2 4">IC026</strain>
    </source>
</reference>
<evidence type="ECO:0000313" key="4">
    <source>
        <dbReference type="Proteomes" id="UP000321927"/>
    </source>
</evidence>
<dbReference type="Proteomes" id="UP000321927">
    <property type="component" value="Unassembled WGS sequence"/>
</dbReference>
<name>A0A2W7RQD5_9BACT</name>
<dbReference type="Pfam" id="PF02239">
    <property type="entry name" value="Cytochrom_D1"/>
    <property type="match status" value="1"/>
</dbReference>
<organism evidence="1 3">
    <name type="scientific">Algoriphagus ratkowskyi</name>
    <dbReference type="NCBI Taxonomy" id="57028"/>
    <lineage>
        <taxon>Bacteria</taxon>
        <taxon>Pseudomonadati</taxon>
        <taxon>Bacteroidota</taxon>
        <taxon>Cytophagia</taxon>
        <taxon>Cytophagales</taxon>
        <taxon>Cyclobacteriaceae</taxon>
        <taxon>Algoriphagus</taxon>
    </lineage>
</organism>
<reference evidence="1 3" key="1">
    <citation type="submission" date="2018-06" db="EMBL/GenBank/DDBJ databases">
        <title>Genomic Encyclopedia of Archaeal and Bacterial Type Strains, Phase II (KMG-II): from individual species to whole genera.</title>
        <authorList>
            <person name="Goeker M."/>
        </authorList>
    </citation>
    <scope>NUCLEOTIDE SEQUENCE [LARGE SCALE GENOMIC DNA]</scope>
    <source>
        <strain evidence="1 3">DSM 22686</strain>
    </source>
</reference>
<evidence type="ECO:0000313" key="2">
    <source>
        <dbReference type="EMBL" id="TXD79280.1"/>
    </source>
</evidence>
<dbReference type="InterPro" id="IPR051200">
    <property type="entry name" value="Host-pathogen_enzymatic-act"/>
</dbReference>
<evidence type="ECO:0000313" key="3">
    <source>
        <dbReference type="Proteomes" id="UP000249115"/>
    </source>
</evidence>
<dbReference type="OrthoDB" id="9803927at2"/>
<dbReference type="InterPro" id="IPR015943">
    <property type="entry name" value="WD40/YVTN_repeat-like_dom_sf"/>
</dbReference>